<dbReference type="PIRSF" id="PIRSF031051">
    <property type="entry name" value="PyrdxlP_Pase_PHOSPHO2"/>
    <property type="match status" value="1"/>
</dbReference>
<name>A9RMS9_PHYPA</name>
<evidence type="ECO:0000256" key="6">
    <source>
        <dbReference type="PIRSR" id="PIRSR031051-2"/>
    </source>
</evidence>
<keyword evidence="9" id="KW-1185">Reference proteome</keyword>
<dbReference type="InterPro" id="IPR006384">
    <property type="entry name" value="HAD_hydro_PyrdxlP_Pase-like"/>
</dbReference>
<keyword evidence="2 7" id="KW-0479">Metal-binding</keyword>
<dbReference type="AlphaFoldDB" id="A9RMS9"/>
<dbReference type="RefSeq" id="XP_024402658.1">
    <property type="nucleotide sequence ID" value="XM_024546890.2"/>
</dbReference>
<dbReference type="OMA" id="ENMGLTH"/>
<dbReference type="Gramene" id="Pp3c18_1900V3.3">
    <property type="protein sequence ID" value="Pp3c18_1900V3.3"/>
    <property type="gene ID" value="Pp3c18_1900"/>
</dbReference>
<evidence type="ECO:0000256" key="4">
    <source>
        <dbReference type="ARBA" id="ARBA00022842"/>
    </source>
</evidence>
<dbReference type="Gene3D" id="3.40.50.1000">
    <property type="entry name" value="HAD superfamily/HAD-like"/>
    <property type="match status" value="1"/>
</dbReference>
<protein>
    <submittedName>
        <fullName evidence="8">Uncharacterized protein</fullName>
    </submittedName>
</protein>
<keyword evidence="3" id="KW-0378">Hydrolase</keyword>
<feature type="binding site" evidence="6">
    <location>
        <position position="19"/>
    </location>
    <ligand>
        <name>substrate</name>
    </ligand>
</feature>
<dbReference type="NCBIfam" id="TIGR01488">
    <property type="entry name" value="HAD-SF-IB"/>
    <property type="match status" value="1"/>
</dbReference>
<feature type="binding site" evidence="7">
    <location>
        <position position="177"/>
    </location>
    <ligand>
        <name>Mg(2+)</name>
        <dbReference type="ChEBI" id="CHEBI:18420"/>
    </ligand>
</feature>
<dbReference type="EnsemblPlants" id="Pp3c18_1900V3.2">
    <property type="protein sequence ID" value="Pp3c18_1900V3.2"/>
    <property type="gene ID" value="Pp3c18_1900"/>
</dbReference>
<reference evidence="8 9" key="1">
    <citation type="journal article" date="2008" name="Science">
        <title>The Physcomitrella genome reveals evolutionary insights into the conquest of land by plants.</title>
        <authorList>
            <person name="Rensing S."/>
            <person name="Lang D."/>
            <person name="Zimmer A."/>
            <person name="Terry A."/>
            <person name="Salamov A."/>
            <person name="Shapiro H."/>
            <person name="Nishiyama T."/>
            <person name="Perroud P.-F."/>
            <person name="Lindquist E."/>
            <person name="Kamisugi Y."/>
            <person name="Tanahashi T."/>
            <person name="Sakakibara K."/>
            <person name="Fujita T."/>
            <person name="Oishi K."/>
            <person name="Shin-I T."/>
            <person name="Kuroki Y."/>
            <person name="Toyoda A."/>
            <person name="Suzuki Y."/>
            <person name="Hashimoto A."/>
            <person name="Yamaguchi K."/>
            <person name="Sugano A."/>
            <person name="Kohara Y."/>
            <person name="Fujiyama A."/>
            <person name="Anterola A."/>
            <person name="Aoki S."/>
            <person name="Ashton N."/>
            <person name="Barbazuk W.B."/>
            <person name="Barker E."/>
            <person name="Bennetzen J."/>
            <person name="Bezanilla M."/>
            <person name="Blankenship R."/>
            <person name="Cho S.H."/>
            <person name="Dutcher S."/>
            <person name="Estelle M."/>
            <person name="Fawcett J.A."/>
            <person name="Gundlach H."/>
            <person name="Hanada K."/>
            <person name="Heyl A."/>
            <person name="Hicks K.A."/>
            <person name="Hugh J."/>
            <person name="Lohr M."/>
            <person name="Mayer K."/>
            <person name="Melkozernov A."/>
            <person name="Murata T."/>
            <person name="Nelson D."/>
            <person name="Pils B."/>
            <person name="Prigge M."/>
            <person name="Reiss B."/>
            <person name="Renner T."/>
            <person name="Rombauts S."/>
            <person name="Rushton P."/>
            <person name="Sanderfoot A."/>
            <person name="Schween G."/>
            <person name="Shiu S.-H."/>
            <person name="Stueber K."/>
            <person name="Theodoulou F.L."/>
            <person name="Tu H."/>
            <person name="Van de Peer Y."/>
            <person name="Verrier P.J."/>
            <person name="Waters E."/>
            <person name="Wood A."/>
            <person name="Yang L."/>
            <person name="Cove D."/>
            <person name="Cuming A."/>
            <person name="Hasebe M."/>
            <person name="Lucas S."/>
            <person name="Mishler D.B."/>
            <person name="Reski R."/>
            <person name="Grigoriev I."/>
            <person name="Quatrano R.S."/>
            <person name="Boore J.L."/>
        </authorList>
    </citation>
    <scope>NUCLEOTIDE SEQUENCE [LARGE SCALE GENOMIC DNA]</scope>
    <source>
        <strain evidence="8 9">cv. Gransden 2004</strain>
    </source>
</reference>
<dbReference type="Pfam" id="PF06888">
    <property type="entry name" value="Put_Phosphatase"/>
    <property type="match status" value="1"/>
</dbReference>
<gene>
    <name evidence="8" type="primary">LOC112295379</name>
</gene>
<keyword evidence="4 7" id="KW-0460">Magnesium</keyword>
<dbReference type="InterPro" id="IPR036412">
    <property type="entry name" value="HAD-like_sf"/>
</dbReference>
<evidence type="ECO:0000256" key="2">
    <source>
        <dbReference type="ARBA" id="ARBA00022723"/>
    </source>
</evidence>
<feature type="active site" description="Nucleophile" evidence="5">
    <location>
        <position position="8"/>
    </location>
</feature>
<dbReference type="GO" id="GO:0016791">
    <property type="term" value="F:phosphatase activity"/>
    <property type="evidence" value="ECO:0000318"/>
    <property type="project" value="GO_Central"/>
</dbReference>
<sequence>MDTLIIFDFDWSLIDCNSDTWVVDKLGAMERMKPLMEVLPWTQLMDTMMMELYSDGRTLKDIDMCLQMAPMEQEMVTSVKFAAELGCELQIISDANSHFIKVILEKHCLQSYFTKVHTNPALVAENGALRVLPSHPENNPPHGCKLCPPNMCKGLILDSVRLGSSENLNKRVIYIGDGGGDYCPSLKLIHGDHILARHGFPLLKFLKANIGSVKANLHEWTTARDVEKLFRTLLLT</sequence>
<reference evidence="8 9" key="2">
    <citation type="journal article" date="2018" name="Plant J.">
        <title>The Physcomitrella patens chromosome-scale assembly reveals moss genome structure and evolution.</title>
        <authorList>
            <person name="Lang D."/>
            <person name="Ullrich K.K."/>
            <person name="Murat F."/>
            <person name="Fuchs J."/>
            <person name="Jenkins J."/>
            <person name="Haas F.B."/>
            <person name="Piednoel M."/>
            <person name="Gundlach H."/>
            <person name="Van Bel M."/>
            <person name="Meyberg R."/>
            <person name="Vives C."/>
            <person name="Morata J."/>
            <person name="Symeonidi A."/>
            <person name="Hiss M."/>
            <person name="Muchero W."/>
            <person name="Kamisugi Y."/>
            <person name="Saleh O."/>
            <person name="Blanc G."/>
            <person name="Decker E.L."/>
            <person name="van Gessel N."/>
            <person name="Grimwood J."/>
            <person name="Hayes R.D."/>
            <person name="Graham S.W."/>
            <person name="Gunter L.E."/>
            <person name="McDaniel S.F."/>
            <person name="Hoernstein S.N.W."/>
            <person name="Larsson A."/>
            <person name="Li F.W."/>
            <person name="Perroud P.F."/>
            <person name="Phillips J."/>
            <person name="Ranjan P."/>
            <person name="Rokshar D.S."/>
            <person name="Rothfels C.J."/>
            <person name="Schneider L."/>
            <person name="Shu S."/>
            <person name="Stevenson D.W."/>
            <person name="Thummler F."/>
            <person name="Tillich M."/>
            <person name="Villarreal Aguilar J.C."/>
            <person name="Widiez T."/>
            <person name="Wong G.K."/>
            <person name="Wymore A."/>
            <person name="Zhang Y."/>
            <person name="Zimmer A.D."/>
            <person name="Quatrano R.S."/>
            <person name="Mayer K.F.X."/>
            <person name="Goodstein D."/>
            <person name="Casacuberta J.M."/>
            <person name="Vandepoele K."/>
            <person name="Reski R."/>
            <person name="Cuming A.C."/>
            <person name="Tuskan G.A."/>
            <person name="Maumus F."/>
            <person name="Salse J."/>
            <person name="Schmutz J."/>
            <person name="Rensing S.A."/>
        </authorList>
    </citation>
    <scope>NUCLEOTIDE SEQUENCE [LARGE SCALE GENOMIC DNA]</scope>
    <source>
        <strain evidence="8 9">cv. Gransden 2004</strain>
    </source>
</reference>
<organism evidence="8 9">
    <name type="scientific">Physcomitrium patens</name>
    <name type="common">Spreading-leaved earth moss</name>
    <name type="synonym">Physcomitrella patens</name>
    <dbReference type="NCBI Taxonomy" id="3218"/>
    <lineage>
        <taxon>Eukaryota</taxon>
        <taxon>Viridiplantae</taxon>
        <taxon>Streptophyta</taxon>
        <taxon>Embryophyta</taxon>
        <taxon>Bryophyta</taxon>
        <taxon>Bryophytina</taxon>
        <taxon>Bryopsida</taxon>
        <taxon>Funariidae</taxon>
        <taxon>Funariales</taxon>
        <taxon>Funariaceae</taxon>
        <taxon>Physcomitrium</taxon>
    </lineage>
</organism>
<dbReference type="Gramene" id="Pp3c18_1900V3.2">
    <property type="protein sequence ID" value="Pp3c18_1900V3.2"/>
    <property type="gene ID" value="Pp3c18_1900"/>
</dbReference>
<comment type="cofactor">
    <cofactor evidence="1 7">
        <name>Mg(2+)</name>
        <dbReference type="ChEBI" id="CHEBI:18420"/>
    </cofactor>
</comment>
<feature type="binding site" evidence="7">
    <location>
        <position position="10"/>
    </location>
    <ligand>
        <name>Mg(2+)</name>
        <dbReference type="ChEBI" id="CHEBI:18420"/>
    </ligand>
</feature>
<dbReference type="InterPro" id="IPR023214">
    <property type="entry name" value="HAD_sf"/>
</dbReference>
<dbReference type="GeneID" id="112295379"/>
<feature type="binding site" evidence="6">
    <location>
        <position position="94"/>
    </location>
    <ligand>
        <name>substrate</name>
    </ligand>
</feature>
<dbReference type="HOGENOM" id="CLU_068983_1_1_1"/>
<evidence type="ECO:0000256" key="3">
    <source>
        <dbReference type="ARBA" id="ARBA00022801"/>
    </source>
</evidence>
<dbReference type="eggNOG" id="KOG3120">
    <property type="taxonomic scope" value="Eukaryota"/>
</dbReference>
<accession>A9RMS9</accession>
<dbReference type="PANTHER" id="PTHR20889">
    <property type="entry name" value="PHOSPHATASE, ORPHAN 1, 2"/>
    <property type="match status" value="1"/>
</dbReference>
<dbReference type="SUPFAM" id="SSF56784">
    <property type="entry name" value="HAD-like"/>
    <property type="match status" value="1"/>
</dbReference>
<evidence type="ECO:0000256" key="5">
    <source>
        <dbReference type="PIRSR" id="PIRSR031051-1"/>
    </source>
</evidence>
<dbReference type="EMBL" id="ABEU02000018">
    <property type="status" value="NOT_ANNOTATED_CDS"/>
    <property type="molecule type" value="Genomic_DNA"/>
</dbReference>
<dbReference type="OrthoDB" id="10267182at2759"/>
<evidence type="ECO:0000256" key="1">
    <source>
        <dbReference type="ARBA" id="ARBA00001946"/>
    </source>
</evidence>
<dbReference type="GO" id="GO:0046872">
    <property type="term" value="F:metal ion binding"/>
    <property type="evidence" value="ECO:0007669"/>
    <property type="project" value="UniProtKB-KW"/>
</dbReference>
<evidence type="ECO:0000256" key="7">
    <source>
        <dbReference type="PIRSR" id="PIRSR031051-3"/>
    </source>
</evidence>
<dbReference type="PANTHER" id="PTHR20889:SF12">
    <property type="entry name" value="LP01149P"/>
    <property type="match status" value="1"/>
</dbReference>
<evidence type="ECO:0000313" key="8">
    <source>
        <dbReference type="EnsemblPlants" id="Pp3c18_1900V3.2"/>
    </source>
</evidence>
<reference evidence="8" key="3">
    <citation type="submission" date="2020-12" db="UniProtKB">
        <authorList>
            <consortium name="EnsemblPlants"/>
        </authorList>
    </citation>
    <scope>IDENTIFICATION</scope>
</reference>
<proteinExistence type="predicted"/>
<feature type="active site" description="Proton donor" evidence="5">
    <location>
        <position position="10"/>
    </location>
</feature>
<evidence type="ECO:0000313" key="9">
    <source>
        <dbReference type="Proteomes" id="UP000006727"/>
    </source>
</evidence>
<feature type="binding site" evidence="7">
    <location>
        <position position="8"/>
    </location>
    <ligand>
        <name>Mg(2+)</name>
        <dbReference type="ChEBI" id="CHEBI:18420"/>
    </ligand>
</feature>
<dbReference type="EnsemblPlants" id="Pp3c18_1900V3.3">
    <property type="protein sequence ID" value="Pp3c18_1900V3.3"/>
    <property type="gene ID" value="Pp3c18_1900"/>
</dbReference>
<dbReference type="InterPro" id="IPR016965">
    <property type="entry name" value="Pase_PHOSPHO-typ"/>
</dbReference>
<dbReference type="NCBIfam" id="TIGR01489">
    <property type="entry name" value="DKMTPPase-SF"/>
    <property type="match status" value="1"/>
</dbReference>
<dbReference type="Proteomes" id="UP000006727">
    <property type="component" value="Chromosome 18"/>
</dbReference>